<dbReference type="Proteomes" id="UP000250784">
    <property type="component" value="Segment"/>
</dbReference>
<proteinExistence type="predicted"/>
<protein>
    <submittedName>
        <fullName evidence="1">Uncharacterized protein</fullName>
    </submittedName>
</protein>
<name>A0A2Z4QGK2_9CAUD</name>
<gene>
    <name evidence="1" type="ORF">vBRpoPV13_43</name>
</gene>
<accession>A0A2Z4QGK2</accession>
<evidence type="ECO:0000313" key="2">
    <source>
        <dbReference type="Proteomes" id="UP000250784"/>
    </source>
</evidence>
<dbReference type="EMBL" id="MH015256">
    <property type="protein sequence ID" value="AWY09400.1"/>
    <property type="molecule type" value="Genomic_DNA"/>
</dbReference>
<reference evidence="1 2" key="1">
    <citation type="submission" date="2018-03" db="EMBL/GenBank/DDBJ databases">
        <title>Diverse roseophage infecting Ruegeria pomeroyi DSS-3.</title>
        <authorList>
            <person name="Zhan Y."/>
            <person name="Chen F."/>
            <person name="Wommack E."/>
            <person name="Nasko D."/>
        </authorList>
    </citation>
    <scope>NUCLEOTIDE SEQUENCE [LARGE SCALE GENOMIC DNA]</scope>
</reference>
<sequence>MIEISYDNVMNGLNKHIHMSLLCPTQEEADRLFRNGIDLWHIDGYSTVKKAERSIEYGYRLPGGPVSIRFKNFKSMSHSSWRGFRGIFLFHPSFDLEFFDQLTNAEMNQVDDMNLHNERYLDQWRA</sequence>
<keyword evidence="2" id="KW-1185">Reference proteome</keyword>
<evidence type="ECO:0000313" key="1">
    <source>
        <dbReference type="EMBL" id="AWY09400.1"/>
    </source>
</evidence>
<organism evidence="1 2">
    <name type="scientific">Ruegeria phage vB_RpoP-V13</name>
    <dbReference type="NCBI Taxonomy" id="2218612"/>
    <lineage>
        <taxon>Viruses</taxon>
        <taxon>Duplodnaviria</taxon>
        <taxon>Heunggongvirae</taxon>
        <taxon>Uroviricota</taxon>
        <taxon>Caudoviricetes</taxon>
        <taxon>Schitoviridae</taxon>
        <taxon>Rhodovirinae</taxon>
        <taxon>Pomeroyivirus</taxon>
        <taxon>Pomeroyivirus V13</taxon>
    </lineage>
</organism>